<organism evidence="1 2">
    <name type="scientific">Microlunatus ginsengisoli</name>
    <dbReference type="NCBI Taxonomy" id="363863"/>
    <lineage>
        <taxon>Bacteria</taxon>
        <taxon>Bacillati</taxon>
        <taxon>Actinomycetota</taxon>
        <taxon>Actinomycetes</taxon>
        <taxon>Propionibacteriales</taxon>
        <taxon>Propionibacteriaceae</taxon>
        <taxon>Microlunatus</taxon>
    </lineage>
</organism>
<gene>
    <name evidence="1" type="ORF">GCM10022236_36940</name>
</gene>
<dbReference type="Proteomes" id="UP001501490">
    <property type="component" value="Unassembled WGS sequence"/>
</dbReference>
<accession>A0ABP7AFC6</accession>
<proteinExistence type="predicted"/>
<comment type="caution">
    <text evidence="1">The sequence shown here is derived from an EMBL/GenBank/DDBJ whole genome shotgun (WGS) entry which is preliminary data.</text>
</comment>
<protein>
    <submittedName>
        <fullName evidence="1">Uncharacterized protein</fullName>
    </submittedName>
</protein>
<evidence type="ECO:0000313" key="2">
    <source>
        <dbReference type="Proteomes" id="UP001501490"/>
    </source>
</evidence>
<sequence length="146" mass="15488">MPDLDVVEGLRSHARGDYAQEAGVELLVRAFGGRFTDQGWPWIQAGDRPGWYWVDADAILANWGVLSGGECRVLAVAAALVGYGPLDELGATLSGLDRRNLELVLAAMAHAGGSHQHAGLADDNGRLRLVRLPAVIGWPDAPARVG</sequence>
<name>A0ABP7AFC6_9ACTN</name>
<dbReference type="RefSeq" id="WP_344807301.1">
    <property type="nucleotide sequence ID" value="NZ_BAABAB010000027.1"/>
</dbReference>
<evidence type="ECO:0000313" key="1">
    <source>
        <dbReference type="EMBL" id="GAA3630995.1"/>
    </source>
</evidence>
<dbReference type="EMBL" id="BAABAB010000027">
    <property type="protein sequence ID" value="GAA3630995.1"/>
    <property type="molecule type" value="Genomic_DNA"/>
</dbReference>
<keyword evidence="2" id="KW-1185">Reference proteome</keyword>
<reference evidence="2" key="1">
    <citation type="journal article" date="2019" name="Int. J. Syst. Evol. Microbiol.">
        <title>The Global Catalogue of Microorganisms (GCM) 10K type strain sequencing project: providing services to taxonomists for standard genome sequencing and annotation.</title>
        <authorList>
            <consortium name="The Broad Institute Genomics Platform"/>
            <consortium name="The Broad Institute Genome Sequencing Center for Infectious Disease"/>
            <person name="Wu L."/>
            <person name="Ma J."/>
        </authorList>
    </citation>
    <scope>NUCLEOTIDE SEQUENCE [LARGE SCALE GENOMIC DNA]</scope>
    <source>
        <strain evidence="2">JCM 16929</strain>
    </source>
</reference>